<reference evidence="3" key="1">
    <citation type="journal article" date="2014" name="Int. J. Syst. Evol. Microbiol.">
        <title>Complete genome sequence of Corynebacterium casei LMG S-19264T (=DSM 44701T), isolated from a smear-ripened cheese.</title>
        <authorList>
            <consortium name="US DOE Joint Genome Institute (JGI-PGF)"/>
            <person name="Walter F."/>
            <person name="Albersmeier A."/>
            <person name="Kalinowski J."/>
            <person name="Ruckert C."/>
        </authorList>
    </citation>
    <scope>NUCLEOTIDE SEQUENCE</scope>
    <source>
        <strain evidence="3">CGMCC 4.7299</strain>
    </source>
</reference>
<comment type="caution">
    <text evidence="3">The sequence shown here is derived from an EMBL/GenBank/DDBJ whole genome shotgun (WGS) entry which is preliminary data.</text>
</comment>
<feature type="region of interest" description="Disordered" evidence="2">
    <location>
        <begin position="85"/>
        <end position="109"/>
    </location>
</feature>
<accession>A0A8J3C0A0</accession>
<dbReference type="Gene3D" id="1.10.287.1060">
    <property type="entry name" value="ESAT-6-like"/>
    <property type="match status" value="1"/>
</dbReference>
<comment type="similarity">
    <text evidence="1">Belongs to the WXG100 family.</text>
</comment>
<dbReference type="Proteomes" id="UP000656042">
    <property type="component" value="Unassembled WGS sequence"/>
</dbReference>
<keyword evidence="4" id="KW-1185">Reference proteome</keyword>
<dbReference type="NCBIfam" id="TIGR03930">
    <property type="entry name" value="WXG100_ESAT6"/>
    <property type="match status" value="1"/>
</dbReference>
<dbReference type="InterPro" id="IPR036689">
    <property type="entry name" value="ESAT-6-like_sf"/>
</dbReference>
<proteinExistence type="inferred from homology"/>
<sequence length="109" mass="11390">MTTGMAQTQAESAVMASTAAKFENVNSSLTTMLNNLMAQLSTLQGAWKGLGATEFERVKTQYAKDLSDLNRALAETAESIRASGVGYDASDSASASRVTKSGGSYSLPL</sequence>
<evidence type="ECO:0000256" key="2">
    <source>
        <dbReference type="SAM" id="MobiDB-lite"/>
    </source>
</evidence>
<dbReference type="RefSeq" id="WP_306661496.1">
    <property type="nucleotide sequence ID" value="NZ_BMMX01000014.1"/>
</dbReference>
<gene>
    <name evidence="3" type="ORF">GCM10012284_33870</name>
</gene>
<dbReference type="SUPFAM" id="SSF140453">
    <property type="entry name" value="EsxAB dimer-like"/>
    <property type="match status" value="1"/>
</dbReference>
<evidence type="ECO:0000256" key="1">
    <source>
        <dbReference type="RuleBase" id="RU362001"/>
    </source>
</evidence>
<evidence type="ECO:0000313" key="3">
    <source>
        <dbReference type="EMBL" id="GGK96818.1"/>
    </source>
</evidence>
<dbReference type="Pfam" id="PF06013">
    <property type="entry name" value="WXG100"/>
    <property type="match status" value="1"/>
</dbReference>
<feature type="compositionally biased region" description="Polar residues" evidence="2">
    <location>
        <begin position="91"/>
        <end position="109"/>
    </location>
</feature>
<evidence type="ECO:0000313" key="4">
    <source>
        <dbReference type="Proteomes" id="UP000656042"/>
    </source>
</evidence>
<reference evidence="3" key="2">
    <citation type="submission" date="2020-09" db="EMBL/GenBank/DDBJ databases">
        <authorList>
            <person name="Sun Q."/>
            <person name="Zhou Y."/>
        </authorList>
    </citation>
    <scope>NUCLEOTIDE SEQUENCE</scope>
    <source>
        <strain evidence="3">CGMCC 4.7299</strain>
    </source>
</reference>
<dbReference type="EMBL" id="BMMX01000014">
    <property type="protein sequence ID" value="GGK96818.1"/>
    <property type="molecule type" value="Genomic_DNA"/>
</dbReference>
<organism evidence="3 4">
    <name type="scientific">Mangrovihabitans endophyticus</name>
    <dbReference type="NCBI Taxonomy" id="1751298"/>
    <lineage>
        <taxon>Bacteria</taxon>
        <taxon>Bacillati</taxon>
        <taxon>Actinomycetota</taxon>
        <taxon>Actinomycetes</taxon>
        <taxon>Micromonosporales</taxon>
        <taxon>Micromonosporaceae</taxon>
        <taxon>Mangrovihabitans</taxon>
    </lineage>
</organism>
<name>A0A8J3C0A0_9ACTN</name>
<dbReference type="AlphaFoldDB" id="A0A8J3C0A0"/>
<protein>
    <recommendedName>
        <fullName evidence="1">ESAT-6-like protein</fullName>
    </recommendedName>
</protein>
<dbReference type="InterPro" id="IPR010310">
    <property type="entry name" value="T7SS_ESAT-6-like"/>
</dbReference>